<evidence type="ECO:0000256" key="1">
    <source>
        <dbReference type="SAM" id="SignalP"/>
    </source>
</evidence>
<dbReference type="InterPro" id="IPR029052">
    <property type="entry name" value="Metallo-depent_PP-like"/>
</dbReference>
<dbReference type="Gene3D" id="3.60.21.10">
    <property type="match status" value="1"/>
</dbReference>
<organism evidence="2 3">
    <name type="scientific">Ditylenchus destructor</name>
    <dbReference type="NCBI Taxonomy" id="166010"/>
    <lineage>
        <taxon>Eukaryota</taxon>
        <taxon>Metazoa</taxon>
        <taxon>Ecdysozoa</taxon>
        <taxon>Nematoda</taxon>
        <taxon>Chromadorea</taxon>
        <taxon>Rhabditida</taxon>
        <taxon>Tylenchina</taxon>
        <taxon>Tylenchomorpha</taxon>
        <taxon>Sphaerularioidea</taxon>
        <taxon>Anguinidae</taxon>
        <taxon>Anguininae</taxon>
        <taxon>Ditylenchus</taxon>
    </lineage>
</organism>
<keyword evidence="1" id="KW-0732">Signal</keyword>
<feature type="signal peptide" evidence="1">
    <location>
        <begin position="1"/>
        <end position="20"/>
    </location>
</feature>
<protein>
    <submittedName>
        <fullName evidence="2">Calcineurin-like phosphoesterase domain-containing protein</fullName>
    </submittedName>
</protein>
<gene>
    <name evidence="2" type="ORF">DdX_02409</name>
</gene>
<dbReference type="Proteomes" id="UP001201812">
    <property type="component" value="Unassembled WGS sequence"/>
</dbReference>
<feature type="chain" id="PRO_5042181805" evidence="1">
    <location>
        <begin position="21"/>
        <end position="407"/>
    </location>
</feature>
<dbReference type="AlphaFoldDB" id="A0AAD4RC83"/>
<comment type="caution">
    <text evidence="2">The sequence shown here is derived from an EMBL/GenBank/DDBJ whole genome shotgun (WGS) entry which is preliminary data.</text>
</comment>
<name>A0AAD4RC83_9BILA</name>
<reference evidence="2" key="1">
    <citation type="submission" date="2022-01" db="EMBL/GenBank/DDBJ databases">
        <title>Genome Sequence Resource for Two Populations of Ditylenchus destructor, the Migratory Endoparasitic Phytonematode.</title>
        <authorList>
            <person name="Zhang H."/>
            <person name="Lin R."/>
            <person name="Xie B."/>
        </authorList>
    </citation>
    <scope>NUCLEOTIDE SEQUENCE</scope>
    <source>
        <strain evidence="2">BazhouSP</strain>
    </source>
</reference>
<proteinExistence type="predicted"/>
<evidence type="ECO:0000313" key="3">
    <source>
        <dbReference type="Proteomes" id="UP001201812"/>
    </source>
</evidence>
<dbReference type="CDD" id="cd00838">
    <property type="entry name" value="MPP_superfamily"/>
    <property type="match status" value="1"/>
</dbReference>
<dbReference type="SUPFAM" id="SSF56300">
    <property type="entry name" value="Metallo-dependent phosphatases"/>
    <property type="match status" value="1"/>
</dbReference>
<accession>A0AAD4RC83</accession>
<dbReference type="EMBL" id="JAKKPZ010000002">
    <property type="protein sequence ID" value="KAI1725733.1"/>
    <property type="molecule type" value="Genomic_DNA"/>
</dbReference>
<sequence>MIQSITYCVIVSLMVNLAVSVSHQVESTTLHFPFSPSINVIPEDAYRKLLFRRQNDSDELSLIFTGDPQYYYPCTTANRDCKKKSAECYKQYHEMLRQQQAAASKKKTQVSSHGQEGDVAECVKIESTAANEVQRKSIFDLNRNMQSKPRGLIINGDITNFGHIHQLALFKNEWLTLPIQIYAGLGNHDYENNVNDCVANLCAENMLSWFVEEYAKKANLSLDHSQSNELWRSAHEGSLAYSKDICSDNGNCIHLIQLHNRPDYATSITASSTQWNIRGSFSWMANDLQSIRNRTWPVLINLHNYNQKVATRLIPALEQWMNSTENQFVIRRVMVLFAHIHENHSVRVKCIGGVTVPFIYVGSVPNNRYTLIKFHHNENAEIFLLKANANSTLSVPGIMDFVWRPCN</sequence>
<keyword evidence="3" id="KW-1185">Reference proteome</keyword>
<evidence type="ECO:0000313" key="2">
    <source>
        <dbReference type="EMBL" id="KAI1725733.1"/>
    </source>
</evidence>